<sequence>MTILAIAFGVLLVVAVAASYYLFDRMEVRHQQDRHELQERNDALTEALVRAEGKPLVFGSKTDVLIPSPGWFDHKPQVVVKRKEDGTSGAS</sequence>
<organism evidence="2">
    <name type="scientific">marine sediment metagenome</name>
    <dbReference type="NCBI Taxonomy" id="412755"/>
    <lineage>
        <taxon>unclassified sequences</taxon>
        <taxon>metagenomes</taxon>
        <taxon>ecological metagenomes</taxon>
    </lineage>
</organism>
<proteinExistence type="predicted"/>
<name>A0A0F9Q4S0_9ZZZZ</name>
<evidence type="ECO:0000313" key="2">
    <source>
        <dbReference type="EMBL" id="KKN00373.1"/>
    </source>
</evidence>
<comment type="caution">
    <text evidence="2">The sequence shown here is derived from an EMBL/GenBank/DDBJ whole genome shotgun (WGS) entry which is preliminary data.</text>
</comment>
<evidence type="ECO:0000256" key="1">
    <source>
        <dbReference type="SAM" id="Coils"/>
    </source>
</evidence>
<feature type="coiled-coil region" evidence="1">
    <location>
        <begin position="27"/>
        <end position="54"/>
    </location>
</feature>
<dbReference type="EMBL" id="LAZR01005384">
    <property type="protein sequence ID" value="KKN00373.1"/>
    <property type="molecule type" value="Genomic_DNA"/>
</dbReference>
<accession>A0A0F9Q4S0</accession>
<keyword evidence="1" id="KW-0175">Coiled coil</keyword>
<protein>
    <submittedName>
        <fullName evidence="2">Uncharacterized protein</fullName>
    </submittedName>
</protein>
<gene>
    <name evidence="2" type="ORF">LCGC14_1138480</name>
</gene>
<dbReference type="AlphaFoldDB" id="A0A0F9Q4S0"/>
<reference evidence="2" key="1">
    <citation type="journal article" date="2015" name="Nature">
        <title>Complex archaea that bridge the gap between prokaryotes and eukaryotes.</title>
        <authorList>
            <person name="Spang A."/>
            <person name="Saw J.H."/>
            <person name="Jorgensen S.L."/>
            <person name="Zaremba-Niedzwiedzka K."/>
            <person name="Martijn J."/>
            <person name="Lind A.E."/>
            <person name="van Eijk R."/>
            <person name="Schleper C."/>
            <person name="Guy L."/>
            <person name="Ettema T.J."/>
        </authorList>
    </citation>
    <scope>NUCLEOTIDE SEQUENCE</scope>
</reference>